<keyword evidence="2" id="KW-0808">Transferase</keyword>
<reference evidence="2 3" key="1">
    <citation type="journal article" date="2020" name="J. Appl. Phycol.">
        <title>Morphological changes and genome evolution in Raphidiopsis raciborskii CS-506 after 23 years in culture.</title>
        <authorList>
            <person name="Willis A."/>
            <person name="Bent S.J."/>
            <person name="Jameson I.D."/>
        </authorList>
    </citation>
    <scope>NUCLEOTIDE SEQUENCE [LARGE SCALE GENOMIC DNA]</scope>
    <source>
        <strain evidence="2 3">CS-506_A</strain>
    </source>
</reference>
<organism evidence="2 3">
    <name type="scientific">Cylindrospermopsis raciborskii CS-506_A</name>
    <dbReference type="NCBI Taxonomy" id="2585140"/>
    <lineage>
        <taxon>Bacteria</taxon>
        <taxon>Bacillati</taxon>
        <taxon>Cyanobacteriota</taxon>
        <taxon>Cyanophyceae</taxon>
        <taxon>Nostocales</taxon>
        <taxon>Aphanizomenonaceae</taxon>
        <taxon>Cylindrospermopsis</taxon>
    </lineage>
</organism>
<evidence type="ECO:0000313" key="3">
    <source>
        <dbReference type="Proteomes" id="UP000538075"/>
    </source>
</evidence>
<sequence length="232" mass="25875">MLPVAILAGGLATRLRPITEKIPKSLVPVAGKPFICHQLNYLREQGLEKVVLCIGYLGEMIQEVVGNGENFGLSVNYSLDGSVLLGTGGALKQALPLLGDEFFVLYGDSFLPIDFSAVENFFLSCNKPALMTILRNANQWDKSNVIFRNGTLEEYNKSIYRTDMEFIDYGLGILSRSVLDKYPIAQPFDLADVYHSLSTEGNLLGYQVHKRFYEIGSTVGLQETETYFLRKL</sequence>
<feature type="domain" description="Nucleotidyl transferase" evidence="1">
    <location>
        <begin position="6"/>
        <end position="130"/>
    </location>
</feature>
<dbReference type="GO" id="GO:0016740">
    <property type="term" value="F:transferase activity"/>
    <property type="evidence" value="ECO:0007669"/>
    <property type="project" value="UniProtKB-KW"/>
</dbReference>
<dbReference type="Proteomes" id="UP000538075">
    <property type="component" value="Unassembled WGS sequence"/>
</dbReference>
<dbReference type="InterPro" id="IPR050486">
    <property type="entry name" value="Mannose-1P_guanyltransferase"/>
</dbReference>
<protein>
    <submittedName>
        <fullName evidence="2">NTP transferase domain-containing protein</fullName>
    </submittedName>
</protein>
<dbReference type="AlphaFoldDB" id="A0A838WPU6"/>
<dbReference type="InterPro" id="IPR029044">
    <property type="entry name" value="Nucleotide-diphossugar_trans"/>
</dbReference>
<gene>
    <name evidence="2" type="ORF">FHK98_03480</name>
</gene>
<dbReference type="Pfam" id="PF00483">
    <property type="entry name" value="NTP_transferase"/>
    <property type="match status" value="1"/>
</dbReference>
<name>A0A838WPU6_9CYAN</name>
<dbReference type="SUPFAM" id="SSF53448">
    <property type="entry name" value="Nucleotide-diphospho-sugar transferases"/>
    <property type="match status" value="1"/>
</dbReference>
<accession>A0A838WPU6</accession>
<dbReference type="EMBL" id="VDFG01000246">
    <property type="protein sequence ID" value="MBA4464922.1"/>
    <property type="molecule type" value="Genomic_DNA"/>
</dbReference>
<evidence type="ECO:0000259" key="1">
    <source>
        <dbReference type="Pfam" id="PF00483"/>
    </source>
</evidence>
<dbReference type="PANTHER" id="PTHR22572">
    <property type="entry name" value="SUGAR-1-PHOSPHATE GUANYL TRANSFERASE"/>
    <property type="match status" value="1"/>
</dbReference>
<dbReference type="Gene3D" id="3.90.550.10">
    <property type="entry name" value="Spore Coat Polysaccharide Biosynthesis Protein SpsA, Chain A"/>
    <property type="match status" value="1"/>
</dbReference>
<comment type="caution">
    <text evidence="2">The sequence shown here is derived from an EMBL/GenBank/DDBJ whole genome shotgun (WGS) entry which is preliminary data.</text>
</comment>
<proteinExistence type="predicted"/>
<dbReference type="InterPro" id="IPR005835">
    <property type="entry name" value="NTP_transferase_dom"/>
</dbReference>
<evidence type="ECO:0000313" key="2">
    <source>
        <dbReference type="EMBL" id="MBA4464922.1"/>
    </source>
</evidence>
<dbReference type="CDD" id="cd06915">
    <property type="entry name" value="NTP_transferase_WcbM_like"/>
    <property type="match status" value="1"/>
</dbReference>